<dbReference type="PANTHER" id="PTHR36842:SF1">
    <property type="entry name" value="PROTEIN TOLB"/>
    <property type="match status" value="1"/>
</dbReference>
<gene>
    <name evidence="5" type="ORF">E1261_04660</name>
</gene>
<evidence type="ECO:0000256" key="3">
    <source>
        <dbReference type="SAM" id="SignalP"/>
    </source>
</evidence>
<accession>A0A4R4QFL7</accession>
<comment type="caution">
    <text evidence="5">The sequence shown here is derived from an EMBL/GenBank/DDBJ whole genome shotgun (WGS) entry which is preliminary data.</text>
</comment>
<dbReference type="Gene3D" id="2.120.10.30">
    <property type="entry name" value="TolB, C-terminal domain"/>
    <property type="match status" value="2"/>
</dbReference>
<evidence type="ECO:0000313" key="6">
    <source>
        <dbReference type="Proteomes" id="UP000295075"/>
    </source>
</evidence>
<feature type="compositionally biased region" description="Polar residues" evidence="2">
    <location>
        <begin position="263"/>
        <end position="276"/>
    </location>
</feature>
<keyword evidence="3" id="KW-0732">Signal</keyword>
<name>A0A4R4QFL7_9ACTN</name>
<dbReference type="PANTHER" id="PTHR36842">
    <property type="entry name" value="PROTEIN TOLB HOMOLOG"/>
    <property type="match status" value="1"/>
</dbReference>
<feature type="region of interest" description="Disordered" evidence="2">
    <location>
        <begin position="263"/>
        <end position="284"/>
    </location>
</feature>
<keyword evidence="6" id="KW-1185">Reference proteome</keyword>
<dbReference type="InterPro" id="IPR018910">
    <property type="entry name" value="LpqB_C"/>
</dbReference>
<sequence length="284" mass="29738">MQMRLAWFVTIGLSAAVAAMSAPPASGTTDRDGKVAFTSLTGTGPRIATVGTDGTGLAVTGVAGFDPTWSPDGSLLAFSRITNATTYQTDLFITRADGTGIRRLTESGGSAPEWSRDGSKIAFSRGPKLLVINASGTDERLVYDNADQDASWSADSSRIAFADRQGGLFTANVDGTELRRLAAGPSERPAFSPNGQRVAFVNPAVAPSSIVVVAADGTDLQRVPIGMSVTDLDWTPDGTQWVLQGQTHQSFLYTVNTDGTGLRRLTSSSTGESSPDVTDVRKDG</sequence>
<evidence type="ECO:0000256" key="2">
    <source>
        <dbReference type="SAM" id="MobiDB-lite"/>
    </source>
</evidence>
<dbReference type="Pfam" id="PF07676">
    <property type="entry name" value="PD40"/>
    <property type="match status" value="1"/>
</dbReference>
<protein>
    <recommendedName>
        <fullName evidence="4">Lipoprotein LpqB C-terminal domain-containing protein</fullName>
    </recommendedName>
</protein>
<organism evidence="5 6">
    <name type="scientific">Kribbella albertanoniae</name>
    <dbReference type="NCBI Taxonomy" id="1266829"/>
    <lineage>
        <taxon>Bacteria</taxon>
        <taxon>Bacillati</taxon>
        <taxon>Actinomycetota</taxon>
        <taxon>Actinomycetes</taxon>
        <taxon>Propionibacteriales</taxon>
        <taxon>Kribbellaceae</taxon>
        <taxon>Kribbella</taxon>
    </lineage>
</organism>
<dbReference type="OrthoDB" id="9758793at2"/>
<dbReference type="SUPFAM" id="SSF82171">
    <property type="entry name" value="DPP6 N-terminal domain-like"/>
    <property type="match status" value="1"/>
</dbReference>
<dbReference type="Pfam" id="PF10647">
    <property type="entry name" value="Gmad1"/>
    <property type="match status" value="1"/>
</dbReference>
<dbReference type="AlphaFoldDB" id="A0A4R4QFL7"/>
<feature type="signal peptide" evidence="3">
    <location>
        <begin position="1"/>
        <end position="21"/>
    </location>
</feature>
<feature type="chain" id="PRO_5038598670" description="Lipoprotein LpqB C-terminal domain-containing protein" evidence="3">
    <location>
        <begin position="22"/>
        <end position="284"/>
    </location>
</feature>
<evidence type="ECO:0000259" key="4">
    <source>
        <dbReference type="Pfam" id="PF10647"/>
    </source>
</evidence>
<evidence type="ECO:0000313" key="5">
    <source>
        <dbReference type="EMBL" id="TDC34003.1"/>
    </source>
</evidence>
<comment type="similarity">
    <text evidence="1">Belongs to the TolB family.</text>
</comment>
<dbReference type="InterPro" id="IPR011659">
    <property type="entry name" value="WD40"/>
</dbReference>
<dbReference type="InterPro" id="IPR011042">
    <property type="entry name" value="6-blade_b-propeller_TolB-like"/>
</dbReference>
<dbReference type="Proteomes" id="UP000295075">
    <property type="component" value="Unassembled WGS sequence"/>
</dbReference>
<evidence type="ECO:0000256" key="1">
    <source>
        <dbReference type="ARBA" id="ARBA00009820"/>
    </source>
</evidence>
<dbReference type="EMBL" id="SMKA01000010">
    <property type="protein sequence ID" value="TDC34003.1"/>
    <property type="molecule type" value="Genomic_DNA"/>
</dbReference>
<reference evidence="5 6" key="1">
    <citation type="submission" date="2019-03" db="EMBL/GenBank/DDBJ databases">
        <title>Draft genome sequences of novel Actinobacteria.</title>
        <authorList>
            <person name="Sahin N."/>
            <person name="Ay H."/>
            <person name="Saygin H."/>
        </authorList>
    </citation>
    <scope>NUCLEOTIDE SEQUENCE [LARGE SCALE GENOMIC DNA]</scope>
    <source>
        <strain evidence="5 6">JCM 30547</strain>
    </source>
</reference>
<proteinExistence type="inferred from homology"/>
<feature type="domain" description="Lipoprotein LpqB C-terminal" evidence="4">
    <location>
        <begin position="185"/>
        <end position="280"/>
    </location>
</feature>